<feature type="non-terminal residue" evidence="1">
    <location>
        <position position="1"/>
    </location>
</feature>
<gene>
    <name evidence="1" type="ORF">FA13DRAFT_1592169</name>
</gene>
<evidence type="ECO:0000313" key="2">
    <source>
        <dbReference type="Proteomes" id="UP000298030"/>
    </source>
</evidence>
<comment type="caution">
    <text evidence="1">The sequence shown here is derived from an EMBL/GenBank/DDBJ whole genome shotgun (WGS) entry which is preliminary data.</text>
</comment>
<dbReference type="InterPro" id="IPR021109">
    <property type="entry name" value="Peptidase_aspartic_dom_sf"/>
</dbReference>
<dbReference type="CDD" id="cd00303">
    <property type="entry name" value="retropepsin_like"/>
    <property type="match status" value="1"/>
</dbReference>
<evidence type="ECO:0000313" key="1">
    <source>
        <dbReference type="EMBL" id="TEB20716.1"/>
    </source>
</evidence>
<dbReference type="EMBL" id="QPFP01000133">
    <property type="protein sequence ID" value="TEB20716.1"/>
    <property type="molecule type" value="Genomic_DNA"/>
</dbReference>
<dbReference type="Proteomes" id="UP000298030">
    <property type="component" value="Unassembled WGS sequence"/>
</dbReference>
<dbReference type="Gene3D" id="2.40.70.10">
    <property type="entry name" value="Acid Proteases"/>
    <property type="match status" value="1"/>
</dbReference>
<dbReference type="SUPFAM" id="SSF50630">
    <property type="entry name" value="Acid proteases"/>
    <property type="match status" value="1"/>
</dbReference>
<feature type="non-terminal residue" evidence="1">
    <location>
        <position position="115"/>
    </location>
</feature>
<evidence type="ECO:0008006" key="3">
    <source>
        <dbReference type="Google" id="ProtNLM"/>
    </source>
</evidence>
<keyword evidence="2" id="KW-1185">Reference proteome</keyword>
<name>A0A4Y7SG65_COPMI</name>
<dbReference type="OrthoDB" id="5596707at2759"/>
<sequence>VHEIDCVIAGRQGQVGTLDEGSELVILREDKCRELKLDVNGARVLTMEAANGSKNDLEGCAEWVEIEISGVKTWAHAYIVGDAPYDLLLGRPWLRSVRLQKIEMESGVDVVIHSP</sequence>
<accession>A0A4Y7SG65</accession>
<dbReference type="AlphaFoldDB" id="A0A4Y7SG65"/>
<dbReference type="STRING" id="71717.A0A4Y7SG65"/>
<proteinExistence type="predicted"/>
<reference evidence="1 2" key="1">
    <citation type="journal article" date="2019" name="Nat. Ecol. Evol.">
        <title>Megaphylogeny resolves global patterns of mushroom evolution.</title>
        <authorList>
            <person name="Varga T."/>
            <person name="Krizsan K."/>
            <person name="Foldi C."/>
            <person name="Dima B."/>
            <person name="Sanchez-Garcia M."/>
            <person name="Sanchez-Ramirez S."/>
            <person name="Szollosi G.J."/>
            <person name="Szarkandi J.G."/>
            <person name="Papp V."/>
            <person name="Albert L."/>
            <person name="Andreopoulos W."/>
            <person name="Angelini C."/>
            <person name="Antonin V."/>
            <person name="Barry K.W."/>
            <person name="Bougher N.L."/>
            <person name="Buchanan P."/>
            <person name="Buyck B."/>
            <person name="Bense V."/>
            <person name="Catcheside P."/>
            <person name="Chovatia M."/>
            <person name="Cooper J."/>
            <person name="Damon W."/>
            <person name="Desjardin D."/>
            <person name="Finy P."/>
            <person name="Geml J."/>
            <person name="Haridas S."/>
            <person name="Hughes K."/>
            <person name="Justo A."/>
            <person name="Karasinski D."/>
            <person name="Kautmanova I."/>
            <person name="Kiss B."/>
            <person name="Kocsube S."/>
            <person name="Kotiranta H."/>
            <person name="LaButti K.M."/>
            <person name="Lechner B.E."/>
            <person name="Liimatainen K."/>
            <person name="Lipzen A."/>
            <person name="Lukacs Z."/>
            <person name="Mihaltcheva S."/>
            <person name="Morgado L.N."/>
            <person name="Niskanen T."/>
            <person name="Noordeloos M.E."/>
            <person name="Ohm R.A."/>
            <person name="Ortiz-Santana B."/>
            <person name="Ovrebo C."/>
            <person name="Racz N."/>
            <person name="Riley R."/>
            <person name="Savchenko A."/>
            <person name="Shiryaev A."/>
            <person name="Soop K."/>
            <person name="Spirin V."/>
            <person name="Szebenyi C."/>
            <person name="Tomsovsky M."/>
            <person name="Tulloss R.E."/>
            <person name="Uehling J."/>
            <person name="Grigoriev I.V."/>
            <person name="Vagvolgyi C."/>
            <person name="Papp T."/>
            <person name="Martin F.M."/>
            <person name="Miettinen O."/>
            <person name="Hibbett D.S."/>
            <person name="Nagy L.G."/>
        </authorList>
    </citation>
    <scope>NUCLEOTIDE SEQUENCE [LARGE SCALE GENOMIC DNA]</scope>
    <source>
        <strain evidence="1 2">FP101781</strain>
    </source>
</reference>
<protein>
    <recommendedName>
        <fullName evidence="3">Aspartyl protease</fullName>
    </recommendedName>
</protein>
<organism evidence="1 2">
    <name type="scientific">Coprinellus micaceus</name>
    <name type="common">Glistening ink-cap mushroom</name>
    <name type="synonym">Coprinus micaceus</name>
    <dbReference type="NCBI Taxonomy" id="71717"/>
    <lineage>
        <taxon>Eukaryota</taxon>
        <taxon>Fungi</taxon>
        <taxon>Dikarya</taxon>
        <taxon>Basidiomycota</taxon>
        <taxon>Agaricomycotina</taxon>
        <taxon>Agaricomycetes</taxon>
        <taxon>Agaricomycetidae</taxon>
        <taxon>Agaricales</taxon>
        <taxon>Agaricineae</taxon>
        <taxon>Psathyrellaceae</taxon>
        <taxon>Coprinellus</taxon>
    </lineage>
</organism>